<keyword evidence="5" id="KW-0645">Protease</keyword>
<dbReference type="NCBIfam" id="TIGR02073">
    <property type="entry name" value="PBP_1c"/>
    <property type="match status" value="1"/>
</dbReference>
<dbReference type="InterPro" id="IPR012338">
    <property type="entry name" value="Beta-lactam/transpept-like"/>
</dbReference>
<evidence type="ECO:0000256" key="10">
    <source>
        <dbReference type="ARBA" id="ARBA00044770"/>
    </source>
</evidence>
<keyword evidence="6" id="KW-0328">Glycosyltransferase</keyword>
<dbReference type="Proteomes" id="UP000679220">
    <property type="component" value="Unassembled WGS sequence"/>
</dbReference>
<evidence type="ECO:0000256" key="7">
    <source>
        <dbReference type="ARBA" id="ARBA00022679"/>
    </source>
</evidence>
<keyword evidence="12" id="KW-0472">Membrane</keyword>
<evidence type="ECO:0000259" key="15">
    <source>
        <dbReference type="Pfam" id="PF06832"/>
    </source>
</evidence>
<dbReference type="InterPro" id="IPR050396">
    <property type="entry name" value="Glycosyltr_51/Transpeptidase"/>
</dbReference>
<dbReference type="GO" id="GO:0030288">
    <property type="term" value="C:outer membrane-bounded periplasmic space"/>
    <property type="evidence" value="ECO:0007669"/>
    <property type="project" value="TreeGrafter"/>
</dbReference>
<feature type="transmembrane region" description="Helical" evidence="12">
    <location>
        <begin position="12"/>
        <end position="32"/>
    </location>
</feature>
<organism evidence="16 17">
    <name type="scientific">Carboxylicivirga sediminis</name>
    <dbReference type="NCBI Taxonomy" id="2006564"/>
    <lineage>
        <taxon>Bacteria</taxon>
        <taxon>Pseudomonadati</taxon>
        <taxon>Bacteroidota</taxon>
        <taxon>Bacteroidia</taxon>
        <taxon>Marinilabiliales</taxon>
        <taxon>Marinilabiliaceae</taxon>
        <taxon>Carboxylicivirga</taxon>
    </lineage>
</organism>
<dbReference type="InterPro" id="IPR001460">
    <property type="entry name" value="PCN-bd_Tpept"/>
</dbReference>
<dbReference type="RefSeq" id="WP_212191827.1">
    <property type="nucleotide sequence ID" value="NZ_JAGTAR010000023.1"/>
</dbReference>
<evidence type="ECO:0000256" key="2">
    <source>
        <dbReference type="ARBA" id="ARBA00007090"/>
    </source>
</evidence>
<comment type="similarity">
    <text evidence="3">In the N-terminal section; belongs to the glycosyltransferase 51 family.</text>
</comment>
<dbReference type="Pfam" id="PF06832">
    <property type="entry name" value="BiPBP_C"/>
    <property type="match status" value="1"/>
</dbReference>
<comment type="catalytic activity">
    <reaction evidence="11">
        <text>[GlcNAc-(1-&gt;4)-Mur2Ac(oyl-L-Ala-gamma-D-Glu-L-Lys-D-Ala-D-Ala)](n)-di-trans,octa-cis-undecaprenyl diphosphate + beta-D-GlcNAc-(1-&gt;4)-Mur2Ac(oyl-L-Ala-gamma-D-Glu-L-Lys-D-Ala-D-Ala)-di-trans,octa-cis-undecaprenyl diphosphate = [GlcNAc-(1-&gt;4)-Mur2Ac(oyl-L-Ala-gamma-D-Glu-L-Lys-D-Ala-D-Ala)](n+1)-di-trans,octa-cis-undecaprenyl diphosphate + di-trans,octa-cis-undecaprenyl diphosphate + H(+)</text>
        <dbReference type="Rhea" id="RHEA:23708"/>
        <dbReference type="Rhea" id="RHEA-COMP:9602"/>
        <dbReference type="Rhea" id="RHEA-COMP:9603"/>
        <dbReference type="ChEBI" id="CHEBI:15378"/>
        <dbReference type="ChEBI" id="CHEBI:58405"/>
        <dbReference type="ChEBI" id="CHEBI:60033"/>
        <dbReference type="ChEBI" id="CHEBI:78435"/>
        <dbReference type="EC" id="2.4.99.28"/>
    </reaction>
</comment>
<reference evidence="16" key="1">
    <citation type="journal article" date="2018" name="Int. J. Syst. Evol. Microbiol.">
        <title>Carboxylicivirga sediminis sp. nov., isolated from coastal sediment.</title>
        <authorList>
            <person name="Wang F.Q."/>
            <person name="Ren L.H."/>
            <person name="Zou R.J."/>
            <person name="Sun Y.Z."/>
            <person name="Liu X.J."/>
            <person name="Jiang F."/>
            <person name="Liu L.J."/>
        </authorList>
    </citation>
    <scope>NUCLEOTIDE SEQUENCE</scope>
    <source>
        <strain evidence="16">JR1</strain>
    </source>
</reference>
<dbReference type="InterPro" id="IPR001264">
    <property type="entry name" value="Glyco_trans_51"/>
</dbReference>
<name>A0A941F5I1_9BACT</name>
<evidence type="ECO:0000259" key="14">
    <source>
        <dbReference type="Pfam" id="PF00912"/>
    </source>
</evidence>
<dbReference type="Pfam" id="PF00912">
    <property type="entry name" value="Transgly"/>
    <property type="match status" value="1"/>
</dbReference>
<dbReference type="GO" id="GO:0008658">
    <property type="term" value="F:penicillin binding"/>
    <property type="evidence" value="ECO:0007669"/>
    <property type="project" value="InterPro"/>
</dbReference>
<evidence type="ECO:0000256" key="6">
    <source>
        <dbReference type="ARBA" id="ARBA00022676"/>
    </source>
</evidence>
<dbReference type="InterPro" id="IPR023346">
    <property type="entry name" value="Lysozyme-like_dom_sf"/>
</dbReference>
<evidence type="ECO:0000256" key="4">
    <source>
        <dbReference type="ARBA" id="ARBA00022645"/>
    </source>
</evidence>
<comment type="pathway">
    <text evidence="1">Cell wall biogenesis; peptidoglycan biosynthesis.</text>
</comment>
<comment type="caution">
    <text evidence="16">The sequence shown here is derived from an EMBL/GenBank/DDBJ whole genome shotgun (WGS) entry which is preliminary data.</text>
</comment>
<dbReference type="InterPro" id="IPR011815">
    <property type="entry name" value="PBP_1c"/>
</dbReference>
<keyword evidence="17" id="KW-1185">Reference proteome</keyword>
<evidence type="ECO:0000256" key="12">
    <source>
        <dbReference type="SAM" id="Phobius"/>
    </source>
</evidence>
<evidence type="ECO:0000313" key="17">
    <source>
        <dbReference type="Proteomes" id="UP000679220"/>
    </source>
</evidence>
<dbReference type="SUPFAM" id="SSF56601">
    <property type="entry name" value="beta-lactamase/transpeptidase-like"/>
    <property type="match status" value="1"/>
</dbReference>
<keyword evidence="7" id="KW-0808">Transferase</keyword>
<keyword evidence="9" id="KW-0511">Multifunctional enzyme</keyword>
<evidence type="ECO:0000256" key="1">
    <source>
        <dbReference type="ARBA" id="ARBA00004752"/>
    </source>
</evidence>
<sequence length="785" mass="88900">MIKAFNIRKKHLWALLPILLIGYYFCLPQQLFDEPYSKIINSQDGQLLSAHIAKDGQWRFEAGDSVPDKFRQAIILFEDEYFYYHPGFNPVSLLRATWQNLRAGEVKSGGSTLTMQVIRMAFDRDRTLWNKLIETIQATRLECRYSKKEILALYAAHAPFGGNVVGIEAAAWRYFGRSAYNLSWSESALLAVLPNAPALIHPGRNREVLLNKRNRLLSKLLDNSVIDSTEYLLACDEPLPDKPLALPHEAPHLLNTLCYRYGQSSFRSTLDQQIQKTSNQIVENFYSIYRHNEIHNLAAIVIDNKSGDVLAYVGNSSFNTSISGHDVDIIQAQRSSGSTLKPFLYAAALDDGQLLPHMLMADIPTYYSDFSPKNYSRQFDGAVPAHTALSRSLNVPFVRLQKEYGTDKFHDLLKKLGITTINKAPSHYGLSLILGGAETTLYELSSVYSSMARSLLTYTSESSQYNTSAFRLARLRTKEKHPDNAYSFQPTVLSASSIYYTFEALTNVQRPEEETGWENFSSGRKIAWKTGTSFGFRDAWAVGVTPEYTVGVWVGNASGEGRPGIIGGSAAAPVMFELYRHLPATSWFMAPYDDMHAALVCKQSGYKASQHCADVDTMYLPAIEHQVPVCPYHHLVHLSADEKYRVNADCYPPHLMQHKSWFVLPPMMAWYYQSRNPLYKPLPPFKSDCHEQQHAIDIIYPRNNAQLYAPLELDGQLGRIICKATHRKPSSRLFWHLDNEYIGETQFHHQVAIVPDKGWHNLLITDEEGNSSIVRFESMGKGQHQ</sequence>
<evidence type="ECO:0000256" key="3">
    <source>
        <dbReference type="ARBA" id="ARBA00007739"/>
    </source>
</evidence>
<dbReference type="PANTHER" id="PTHR32282:SF15">
    <property type="entry name" value="PENICILLIN-BINDING PROTEIN 1C"/>
    <property type="match status" value="1"/>
</dbReference>
<dbReference type="GO" id="GO:0008955">
    <property type="term" value="F:peptidoglycan glycosyltransferase activity"/>
    <property type="evidence" value="ECO:0007669"/>
    <property type="project" value="UniProtKB-EC"/>
</dbReference>
<dbReference type="GO" id="GO:0006508">
    <property type="term" value="P:proteolysis"/>
    <property type="evidence" value="ECO:0007669"/>
    <property type="project" value="UniProtKB-KW"/>
</dbReference>
<evidence type="ECO:0000256" key="11">
    <source>
        <dbReference type="ARBA" id="ARBA00049902"/>
    </source>
</evidence>
<feature type="domain" description="Penicillin-binding C-terminal" evidence="15">
    <location>
        <begin position="691"/>
        <end position="776"/>
    </location>
</feature>
<evidence type="ECO:0000259" key="13">
    <source>
        <dbReference type="Pfam" id="PF00905"/>
    </source>
</evidence>
<keyword evidence="12" id="KW-0812">Transmembrane</keyword>
<feature type="domain" description="Penicillin-binding protein transpeptidase" evidence="13">
    <location>
        <begin position="298"/>
        <end position="558"/>
    </location>
</feature>
<comment type="similarity">
    <text evidence="2">In the C-terminal section; belongs to the transpeptidase family.</text>
</comment>
<dbReference type="InterPro" id="IPR009647">
    <property type="entry name" value="PBP_C"/>
</dbReference>
<evidence type="ECO:0000313" key="16">
    <source>
        <dbReference type="EMBL" id="MBR8536799.1"/>
    </source>
</evidence>
<evidence type="ECO:0000256" key="8">
    <source>
        <dbReference type="ARBA" id="ARBA00022801"/>
    </source>
</evidence>
<keyword evidence="4" id="KW-0121">Carboxypeptidase</keyword>
<evidence type="ECO:0000256" key="5">
    <source>
        <dbReference type="ARBA" id="ARBA00022670"/>
    </source>
</evidence>
<dbReference type="EMBL" id="JAGTAR010000023">
    <property type="protein sequence ID" value="MBR8536799.1"/>
    <property type="molecule type" value="Genomic_DNA"/>
</dbReference>
<proteinExistence type="inferred from homology"/>
<dbReference type="Gene3D" id="3.40.710.10">
    <property type="entry name" value="DD-peptidase/beta-lactamase superfamily"/>
    <property type="match status" value="1"/>
</dbReference>
<keyword evidence="12" id="KW-1133">Transmembrane helix</keyword>
<dbReference type="SUPFAM" id="SSF53955">
    <property type="entry name" value="Lysozyme-like"/>
    <property type="match status" value="1"/>
</dbReference>
<dbReference type="Gene3D" id="1.10.3810.10">
    <property type="entry name" value="Biosynthetic peptidoglycan transglycosylase-like"/>
    <property type="match status" value="1"/>
</dbReference>
<dbReference type="GO" id="GO:0004180">
    <property type="term" value="F:carboxypeptidase activity"/>
    <property type="evidence" value="ECO:0007669"/>
    <property type="project" value="UniProtKB-KW"/>
</dbReference>
<reference evidence="16" key="2">
    <citation type="submission" date="2021-04" db="EMBL/GenBank/DDBJ databases">
        <authorList>
            <person name="Zhang T."/>
            <person name="Zhang Y."/>
            <person name="Lu D."/>
            <person name="Zuo D."/>
            <person name="Du Z."/>
        </authorList>
    </citation>
    <scope>NUCLEOTIDE SEQUENCE</scope>
    <source>
        <strain evidence="16">JR1</strain>
    </source>
</reference>
<dbReference type="PANTHER" id="PTHR32282">
    <property type="entry name" value="BINDING PROTEIN TRANSPEPTIDASE, PUTATIVE-RELATED"/>
    <property type="match status" value="1"/>
</dbReference>
<dbReference type="AlphaFoldDB" id="A0A941F5I1"/>
<dbReference type="Pfam" id="PF00905">
    <property type="entry name" value="Transpeptidase"/>
    <property type="match status" value="1"/>
</dbReference>
<dbReference type="GO" id="GO:0009252">
    <property type="term" value="P:peptidoglycan biosynthetic process"/>
    <property type="evidence" value="ECO:0007669"/>
    <property type="project" value="InterPro"/>
</dbReference>
<accession>A0A941F5I1</accession>
<evidence type="ECO:0000256" key="9">
    <source>
        <dbReference type="ARBA" id="ARBA00023268"/>
    </source>
</evidence>
<gene>
    <name evidence="16" type="primary">pbpC</name>
    <name evidence="16" type="ORF">KDU71_14590</name>
</gene>
<dbReference type="InterPro" id="IPR036950">
    <property type="entry name" value="PBP_transglycosylase"/>
</dbReference>
<protein>
    <recommendedName>
        <fullName evidence="10">peptidoglycan glycosyltransferase</fullName>
        <ecNumber evidence="10">2.4.99.28</ecNumber>
    </recommendedName>
</protein>
<feature type="domain" description="Glycosyl transferase family 51" evidence="14">
    <location>
        <begin position="63"/>
        <end position="220"/>
    </location>
</feature>
<dbReference type="EC" id="2.4.99.28" evidence="10"/>
<keyword evidence="8" id="KW-0378">Hydrolase</keyword>